<dbReference type="InterPro" id="IPR001584">
    <property type="entry name" value="Integrase_cat-core"/>
</dbReference>
<proteinExistence type="predicted"/>
<dbReference type="Gene3D" id="3.30.420.10">
    <property type="entry name" value="Ribonuclease H-like superfamily/Ribonuclease H"/>
    <property type="match status" value="1"/>
</dbReference>
<organism evidence="3 4">
    <name type="scientific">Collimonas arenae</name>
    <dbReference type="NCBI Taxonomy" id="279058"/>
    <lineage>
        <taxon>Bacteria</taxon>
        <taxon>Pseudomonadati</taxon>
        <taxon>Pseudomonadota</taxon>
        <taxon>Betaproteobacteria</taxon>
        <taxon>Burkholderiales</taxon>
        <taxon>Oxalobacteraceae</taxon>
        <taxon>Collimonas</taxon>
    </lineage>
</organism>
<gene>
    <name evidence="3" type="ORF">LT85_0518</name>
</gene>
<dbReference type="Pfam" id="PF13276">
    <property type="entry name" value="HTH_21"/>
    <property type="match status" value="1"/>
</dbReference>
<dbReference type="GO" id="GO:0006313">
    <property type="term" value="P:DNA transposition"/>
    <property type="evidence" value="ECO:0007669"/>
    <property type="project" value="InterPro"/>
</dbReference>
<dbReference type="AlphaFoldDB" id="A0A0A1F4N3"/>
<dbReference type="GO" id="GO:0004803">
    <property type="term" value="F:transposase activity"/>
    <property type="evidence" value="ECO:0007669"/>
    <property type="project" value="InterPro"/>
</dbReference>
<dbReference type="Pfam" id="PF00665">
    <property type="entry name" value="rve"/>
    <property type="match status" value="1"/>
</dbReference>
<dbReference type="HOGENOM" id="CLU_027402_27_5_4"/>
<feature type="region of interest" description="Disordered" evidence="1">
    <location>
        <begin position="162"/>
        <end position="184"/>
    </location>
</feature>
<evidence type="ECO:0000313" key="4">
    <source>
        <dbReference type="Proteomes" id="UP000030302"/>
    </source>
</evidence>
<dbReference type="PANTHER" id="PTHR46889:SF4">
    <property type="entry name" value="TRANSPOSASE INSO FOR INSERTION SEQUENCE ELEMENT IS911B-RELATED"/>
    <property type="match status" value="1"/>
</dbReference>
<evidence type="ECO:0000313" key="3">
    <source>
        <dbReference type="EMBL" id="AIY39678.1"/>
    </source>
</evidence>
<dbReference type="InterPro" id="IPR048020">
    <property type="entry name" value="Transpos_IS3"/>
</dbReference>
<dbReference type="GO" id="GO:0015074">
    <property type="term" value="P:DNA integration"/>
    <property type="evidence" value="ECO:0007669"/>
    <property type="project" value="InterPro"/>
</dbReference>
<dbReference type="Pfam" id="PF01527">
    <property type="entry name" value="HTH_Tnp_1"/>
    <property type="match status" value="1"/>
</dbReference>
<dbReference type="InterPro" id="IPR036397">
    <property type="entry name" value="RNaseH_sf"/>
</dbReference>
<feature type="domain" description="Integrase catalytic" evidence="2">
    <location>
        <begin position="344"/>
        <end position="509"/>
    </location>
</feature>
<dbReference type="InterPro" id="IPR050900">
    <property type="entry name" value="Transposase_IS3/IS150/IS904"/>
</dbReference>
<dbReference type="InterPro" id="IPR012337">
    <property type="entry name" value="RNaseH-like_sf"/>
</dbReference>
<keyword evidence="4" id="KW-1185">Reference proteome</keyword>
<dbReference type="PANTHER" id="PTHR46889">
    <property type="entry name" value="TRANSPOSASE INSF FOR INSERTION SEQUENCE IS3B-RELATED"/>
    <property type="match status" value="1"/>
</dbReference>
<dbReference type="KEGG" id="care:LT85_0518"/>
<dbReference type="NCBIfam" id="NF033516">
    <property type="entry name" value="transpos_IS3"/>
    <property type="match status" value="1"/>
</dbReference>
<evidence type="ECO:0000256" key="1">
    <source>
        <dbReference type="SAM" id="MobiDB-lite"/>
    </source>
</evidence>
<sequence>MYSYEDRIRAVKLYIKLGKRIRPTIRQLGYPTKNALKSWYREYEQSRDLQVGYVRSRQRYSEKQKQAAVQHYLEHDRCIASTMKTLGYPGRATLTGWIDELHPEVRHRVIGRAANVQYCPEFKNAAVIDLCTRKTSAQAIAQKLAVCRPTLYNWKNQLLGREAPPSMKRQNDSKPVPEQTELQRQVESLQRDIRRLQLEHDLLKKANELLKKGLGVDLQILSNREKTLLVDALKQTYSLSELFVELDLARSSYFYHRAQLRGADKYADARLAITEVFECNHRCYGYRRMRAALGRRQVFISEKVVQRLMKQERLVVTANRRCRYGSYLGEISPAPENLINRDFQAATPNEKWLTDITEFQIPAGKVYLSPMIDCFDGLVISWSIGTRPDADLVNTMLDAAIETVANGGDRPVVHSDRGAHYRWPGWLSRIHNAKLIRSMSRKGCSPDNAACEGFFGRLKTELFYPRDWQATTVEQFIQVVNSYIRWYNEKRIKISLGSLSPPRIPRKPRIYGINQSKFYAAPPLGQFSVSRNISEMKPC</sequence>
<reference evidence="4" key="1">
    <citation type="journal article" date="2014" name="Soil Biol. Biochem.">
        <title>Structure and function of bacterial communities in ageing soils: Insights from the Mendocino ecological staircase.</title>
        <authorList>
            <person name="Uroz S."/>
            <person name="Tech J.J."/>
            <person name="Sawaya N.A."/>
            <person name="Frey-Klett P."/>
            <person name="Leveau J.H.J."/>
        </authorList>
    </citation>
    <scope>NUCLEOTIDE SEQUENCE [LARGE SCALE GENOMIC DNA]</scope>
    <source>
        <strain evidence="4">Cal35</strain>
    </source>
</reference>
<dbReference type="InterPro" id="IPR009057">
    <property type="entry name" value="Homeodomain-like_sf"/>
</dbReference>
<dbReference type="SUPFAM" id="SSF46689">
    <property type="entry name" value="Homeodomain-like"/>
    <property type="match status" value="1"/>
</dbReference>
<dbReference type="SUPFAM" id="SSF53098">
    <property type="entry name" value="Ribonuclease H-like"/>
    <property type="match status" value="1"/>
</dbReference>
<dbReference type="Pfam" id="PF13333">
    <property type="entry name" value="rve_2"/>
    <property type="match status" value="1"/>
</dbReference>
<dbReference type="STRING" id="279058.LT85_0518"/>
<name>A0A0A1F4N3_9BURK</name>
<accession>A0A0A1F4N3</accession>
<dbReference type="GO" id="GO:0003677">
    <property type="term" value="F:DNA binding"/>
    <property type="evidence" value="ECO:0007669"/>
    <property type="project" value="InterPro"/>
</dbReference>
<dbReference type="InterPro" id="IPR025948">
    <property type="entry name" value="HTH-like_dom"/>
</dbReference>
<dbReference type="InterPro" id="IPR002514">
    <property type="entry name" value="Transposase_8"/>
</dbReference>
<evidence type="ECO:0000259" key="2">
    <source>
        <dbReference type="PROSITE" id="PS50994"/>
    </source>
</evidence>
<dbReference type="PROSITE" id="PS50994">
    <property type="entry name" value="INTEGRASE"/>
    <property type="match status" value="1"/>
</dbReference>
<dbReference type="EMBL" id="CP009962">
    <property type="protein sequence ID" value="AIY39678.1"/>
    <property type="molecule type" value="Genomic_DNA"/>
</dbReference>
<protein>
    <submittedName>
        <fullName evidence="3">Mobile element protein</fullName>
    </submittedName>
</protein>
<dbReference type="Proteomes" id="UP000030302">
    <property type="component" value="Chromosome"/>
</dbReference>